<comment type="caution">
    <text evidence="2">The sequence shown here is derived from an EMBL/GenBank/DDBJ whole genome shotgun (WGS) entry which is preliminary data.</text>
</comment>
<keyword evidence="1" id="KW-0472">Membrane</keyword>
<organism evidence="2 3">
    <name type="scientific">Prevotella koreensis</name>
    <dbReference type="NCBI Taxonomy" id="2490854"/>
    <lineage>
        <taxon>Bacteria</taxon>
        <taxon>Pseudomonadati</taxon>
        <taxon>Bacteroidota</taxon>
        <taxon>Bacteroidia</taxon>
        <taxon>Bacteroidales</taxon>
        <taxon>Prevotellaceae</taxon>
        <taxon>Prevotella</taxon>
    </lineage>
</organism>
<keyword evidence="1" id="KW-1133">Transmembrane helix</keyword>
<sequence>MDYKYIEQLLERYWQGETSLEEEEILRTFFCQKDLPEGLRQYAPLFVYEREETRTDRLGDDFDKRMLELVGEQRPVKARTISLTQRMMPLFKAAAVVAIFLTLGNAAQVAFSDADRSQPANNAGISRRVDAPSVAKADSVRLDSIKKVQQEVSSVIIK</sequence>
<gene>
    <name evidence="2" type="ORF">EHV08_08435</name>
</gene>
<dbReference type="Proteomes" id="UP000278983">
    <property type="component" value="Unassembled WGS sequence"/>
</dbReference>
<dbReference type="RefSeq" id="WP_126678885.1">
    <property type="nucleotide sequence ID" value="NZ_CAUUVU010000020.1"/>
</dbReference>
<evidence type="ECO:0000313" key="3">
    <source>
        <dbReference type="Proteomes" id="UP000278983"/>
    </source>
</evidence>
<keyword evidence="2" id="KW-0670">Pyruvate</keyword>
<reference evidence="2 3" key="1">
    <citation type="submission" date="2018-12" db="EMBL/GenBank/DDBJ databases">
        <title>Genome sequencing of Prevotella sp. KCOM 3155 (= JS262).</title>
        <authorList>
            <person name="Kook J.-K."/>
            <person name="Park S.-N."/>
            <person name="Lim Y.K."/>
        </authorList>
    </citation>
    <scope>NUCLEOTIDE SEQUENCE [LARGE SCALE GENOMIC DNA]</scope>
    <source>
        <strain evidence="2 3">KCOM 3155</strain>
    </source>
</reference>
<keyword evidence="1" id="KW-0812">Transmembrane</keyword>
<evidence type="ECO:0000256" key="1">
    <source>
        <dbReference type="SAM" id="Phobius"/>
    </source>
</evidence>
<accession>A0A3S0PB86</accession>
<proteinExistence type="predicted"/>
<name>A0A3S0PB86_9BACT</name>
<keyword evidence="3" id="KW-1185">Reference proteome</keyword>
<evidence type="ECO:0000313" key="2">
    <source>
        <dbReference type="EMBL" id="RUL59780.1"/>
    </source>
</evidence>
<protein>
    <submittedName>
        <fullName evidence="2">Pyruvate ferredoxin oxidoreductase</fullName>
    </submittedName>
</protein>
<dbReference type="AlphaFoldDB" id="A0A3S0PB86"/>
<dbReference type="EMBL" id="RYYU01000001">
    <property type="protein sequence ID" value="RUL59780.1"/>
    <property type="molecule type" value="Genomic_DNA"/>
</dbReference>
<feature type="transmembrane region" description="Helical" evidence="1">
    <location>
        <begin position="90"/>
        <end position="111"/>
    </location>
</feature>
<dbReference type="OrthoDB" id="1098521at2"/>